<dbReference type="PANTHER" id="PTHR11686">
    <property type="entry name" value="GAMMA GLUTAMYL TRANSPEPTIDASE"/>
    <property type="match status" value="1"/>
</dbReference>
<keyword evidence="6" id="KW-1185">Reference proteome</keyword>
<dbReference type="GO" id="GO:0002951">
    <property type="term" value="F:leukotriene-C(4) hydrolase"/>
    <property type="evidence" value="ECO:0007669"/>
    <property type="project" value="TreeGrafter"/>
</dbReference>
<dbReference type="PANTHER" id="PTHR11686:SF19">
    <property type="entry name" value="GLUTATHIONE HYDROLASE 5 PROENZYME"/>
    <property type="match status" value="1"/>
</dbReference>
<dbReference type="InParanoid" id="A0A673YLX5"/>
<feature type="chain" id="PRO_5025457063" evidence="4">
    <location>
        <begin position="28"/>
        <end position="442"/>
    </location>
</feature>
<feature type="binding site" evidence="3">
    <location>
        <position position="378"/>
    </location>
    <ligand>
        <name>L-glutamate</name>
        <dbReference type="ChEBI" id="CHEBI:29985"/>
    </ligand>
</feature>
<dbReference type="SUPFAM" id="SSF56235">
    <property type="entry name" value="N-terminal nucleophile aminohydrolases (Ntn hydrolases)"/>
    <property type="match status" value="1"/>
</dbReference>
<dbReference type="PRINTS" id="PR01210">
    <property type="entry name" value="GGTRANSPTASE"/>
</dbReference>
<reference evidence="5" key="2">
    <citation type="submission" date="2025-09" db="UniProtKB">
        <authorList>
            <consortium name="Ensembl"/>
        </authorList>
    </citation>
    <scope>IDENTIFICATION</scope>
</reference>
<dbReference type="OMA" id="CIRDPNF"/>
<dbReference type="AlphaFoldDB" id="A0A673YLX5"/>
<evidence type="ECO:0000256" key="4">
    <source>
        <dbReference type="SAM" id="SignalP"/>
    </source>
</evidence>
<keyword evidence="4" id="KW-0732">Signal</keyword>
<dbReference type="InterPro" id="IPR029055">
    <property type="entry name" value="Ntn_hydrolases_N"/>
</dbReference>
<dbReference type="Proteomes" id="UP000472277">
    <property type="component" value="Chromosome 9"/>
</dbReference>
<dbReference type="InterPro" id="IPR000101">
    <property type="entry name" value="GGT_peptidase"/>
</dbReference>
<dbReference type="Pfam" id="PF01019">
    <property type="entry name" value="G_glu_transpept"/>
    <property type="match status" value="2"/>
</dbReference>
<dbReference type="GO" id="GO:1901750">
    <property type="term" value="P:leukotriene D4 biosynthetic process"/>
    <property type="evidence" value="ECO:0007669"/>
    <property type="project" value="TreeGrafter"/>
</dbReference>
<feature type="signal peptide" evidence="4">
    <location>
        <begin position="1"/>
        <end position="27"/>
    </location>
</feature>
<evidence type="ECO:0000256" key="2">
    <source>
        <dbReference type="PIRSR" id="PIRSR600101-1"/>
    </source>
</evidence>
<protein>
    <submittedName>
        <fullName evidence="5">Gamma-glutamyltransferase 5a</fullName>
    </submittedName>
</protein>
<evidence type="ECO:0000256" key="1">
    <source>
        <dbReference type="ARBA" id="ARBA00009381"/>
    </source>
</evidence>
<dbReference type="GO" id="GO:0005886">
    <property type="term" value="C:plasma membrane"/>
    <property type="evidence" value="ECO:0007669"/>
    <property type="project" value="TreeGrafter"/>
</dbReference>
<dbReference type="GeneTree" id="ENSGT00940000155794"/>
<reference evidence="5" key="1">
    <citation type="submission" date="2025-08" db="UniProtKB">
        <authorList>
            <consortium name="Ensembl"/>
        </authorList>
    </citation>
    <scope>IDENTIFICATION</scope>
</reference>
<organism evidence="5 6">
    <name type="scientific">Salmo trutta</name>
    <name type="common">Brown trout</name>
    <dbReference type="NCBI Taxonomy" id="8032"/>
    <lineage>
        <taxon>Eukaryota</taxon>
        <taxon>Metazoa</taxon>
        <taxon>Chordata</taxon>
        <taxon>Craniata</taxon>
        <taxon>Vertebrata</taxon>
        <taxon>Euteleostomi</taxon>
        <taxon>Actinopterygii</taxon>
        <taxon>Neopterygii</taxon>
        <taxon>Teleostei</taxon>
        <taxon>Protacanthopterygii</taxon>
        <taxon>Salmoniformes</taxon>
        <taxon>Salmonidae</taxon>
        <taxon>Salmoninae</taxon>
        <taxon>Salmo</taxon>
    </lineage>
</organism>
<dbReference type="GO" id="GO:0006751">
    <property type="term" value="P:glutathione catabolic process"/>
    <property type="evidence" value="ECO:0007669"/>
    <property type="project" value="InterPro"/>
</dbReference>
<dbReference type="Gene3D" id="3.60.20.40">
    <property type="match status" value="1"/>
</dbReference>
<comment type="similarity">
    <text evidence="1">Belongs to the gamma-glutamyltransferase family.</text>
</comment>
<evidence type="ECO:0000313" key="5">
    <source>
        <dbReference type="Ensembl" id="ENSSTUP00000035638.1"/>
    </source>
</evidence>
<dbReference type="GO" id="GO:0006954">
    <property type="term" value="P:inflammatory response"/>
    <property type="evidence" value="ECO:0007669"/>
    <property type="project" value="TreeGrafter"/>
</dbReference>
<feature type="binding site" evidence="3">
    <location>
        <begin position="357"/>
        <end position="358"/>
    </location>
    <ligand>
        <name>L-glutamate</name>
        <dbReference type="ChEBI" id="CHEBI:29985"/>
    </ligand>
</feature>
<dbReference type="GO" id="GO:0036374">
    <property type="term" value="F:glutathione hydrolase activity"/>
    <property type="evidence" value="ECO:0007669"/>
    <property type="project" value="InterPro"/>
</dbReference>
<name>A0A673YLX5_SALTR</name>
<accession>A0A673YLX5</accession>
<sequence>VTLRYVRVGWCCSLWLFIYSRSRLTTCKPPSGDILQRGGSAVDGAIAALLCTSVINPQSMGIGGGPYSRGDKQFSCHVPLFISKAQSVPQEFNPDLLSGCPQIFQLMTASQWIGVPGEIHGYEQADWLFGKLPWASFFHTTIKLAREGFHVPQVLSHLIPLINRDETLPLRQLFIDKDGNQLKVGDTVKFDKFADTLKIVTNQGADAFYTGKVAEDLICNVKDILKASWRPDNMHSHLLITSDLSCKFSNGLRKYFRPFPSFDQKALKLTEQQFADHFRAMFSGDETHDAQYNIVTPYPDTMGTTHVSVMAEDRTAESVICIINHMFGSRVFSPKTSIIFNNEFSYVCGNADHNPPSSMSAVVLQSKYKTLVIGGSGGSMITTGMALVSDHGINYIGSTYTLYICKYIEPHNNKYLCNTQLLYMGPFVKCNLVKKTLDFTSF</sequence>
<proteinExistence type="inferred from homology"/>
<evidence type="ECO:0000256" key="3">
    <source>
        <dbReference type="PIRSR" id="PIRSR600101-2"/>
    </source>
</evidence>
<feature type="active site" description="Nucleophile" evidence="2">
    <location>
        <position position="304"/>
    </location>
</feature>
<dbReference type="Ensembl" id="ENSSTUT00000037253.1">
    <property type="protein sequence ID" value="ENSSTUP00000035638.1"/>
    <property type="gene ID" value="ENSSTUG00000015206.1"/>
</dbReference>
<dbReference type="InterPro" id="IPR043137">
    <property type="entry name" value="GGT_ssub_C"/>
</dbReference>
<evidence type="ECO:0000313" key="6">
    <source>
        <dbReference type="Proteomes" id="UP000472277"/>
    </source>
</evidence>